<dbReference type="SMART" id="SM00072">
    <property type="entry name" value="GuKc"/>
    <property type="match status" value="1"/>
</dbReference>
<dbReference type="Gene3D" id="2.30.30.40">
    <property type="entry name" value="SH3 Domains"/>
    <property type="match status" value="1"/>
</dbReference>
<evidence type="ECO:0000256" key="4">
    <source>
        <dbReference type="SAM" id="MobiDB-lite"/>
    </source>
</evidence>
<dbReference type="Gene3D" id="2.30.42.10">
    <property type="match status" value="1"/>
</dbReference>
<evidence type="ECO:0008006" key="11">
    <source>
        <dbReference type="Google" id="ProtNLM"/>
    </source>
</evidence>
<dbReference type="SUPFAM" id="SSF50044">
    <property type="entry name" value="SH3-domain"/>
    <property type="match status" value="1"/>
</dbReference>
<dbReference type="SUPFAM" id="SSF50156">
    <property type="entry name" value="PDZ domain-like"/>
    <property type="match status" value="1"/>
</dbReference>
<dbReference type="Gene3D" id="1.10.287.650">
    <property type="entry name" value="L27 domain"/>
    <property type="match status" value="1"/>
</dbReference>
<dbReference type="CDD" id="cd10832">
    <property type="entry name" value="PDZ_MPP6-MPP2-like"/>
    <property type="match status" value="1"/>
</dbReference>
<dbReference type="InterPro" id="IPR008145">
    <property type="entry name" value="GK/Ca_channel_bsu"/>
</dbReference>
<evidence type="ECO:0000259" key="8">
    <source>
        <dbReference type="PROSITE" id="PS51022"/>
    </source>
</evidence>
<dbReference type="Proteomes" id="UP001168821">
    <property type="component" value="Unassembled WGS sequence"/>
</dbReference>
<organism evidence="9 10">
    <name type="scientific">Zophobas morio</name>
    <dbReference type="NCBI Taxonomy" id="2755281"/>
    <lineage>
        <taxon>Eukaryota</taxon>
        <taxon>Metazoa</taxon>
        <taxon>Ecdysozoa</taxon>
        <taxon>Arthropoda</taxon>
        <taxon>Hexapoda</taxon>
        <taxon>Insecta</taxon>
        <taxon>Pterygota</taxon>
        <taxon>Neoptera</taxon>
        <taxon>Endopterygota</taxon>
        <taxon>Coleoptera</taxon>
        <taxon>Polyphaga</taxon>
        <taxon>Cucujiformia</taxon>
        <taxon>Tenebrionidae</taxon>
        <taxon>Zophobas</taxon>
    </lineage>
</organism>
<dbReference type="PANTHER" id="PTHR23122">
    <property type="entry name" value="MEMBRANE-ASSOCIATED GUANYLATE KINASE MAGUK"/>
    <property type="match status" value="1"/>
</dbReference>
<accession>A0AA38MFV9</accession>
<dbReference type="Pfam" id="PF00595">
    <property type="entry name" value="PDZ"/>
    <property type="match status" value="1"/>
</dbReference>
<dbReference type="PROSITE" id="PS50052">
    <property type="entry name" value="GUANYLATE_KINASE_2"/>
    <property type="match status" value="1"/>
</dbReference>
<feature type="domain" description="PDZ" evidence="7">
    <location>
        <begin position="254"/>
        <end position="333"/>
    </location>
</feature>
<evidence type="ECO:0000259" key="6">
    <source>
        <dbReference type="PROSITE" id="PS50052"/>
    </source>
</evidence>
<feature type="domain" description="L27" evidence="8">
    <location>
        <begin position="175"/>
        <end position="231"/>
    </location>
</feature>
<name>A0AA38MFV9_9CUCU</name>
<dbReference type="PROSITE" id="PS00856">
    <property type="entry name" value="GUANYLATE_KINASE_1"/>
    <property type="match status" value="1"/>
</dbReference>
<dbReference type="Gene3D" id="3.40.50.300">
    <property type="entry name" value="P-loop containing nucleotide triphosphate hydrolases"/>
    <property type="match status" value="1"/>
</dbReference>
<dbReference type="AlphaFoldDB" id="A0AA38MFV9"/>
<dbReference type="SUPFAM" id="SSF101288">
    <property type="entry name" value="L27 domain"/>
    <property type="match status" value="1"/>
</dbReference>
<proteinExistence type="inferred from homology"/>
<dbReference type="FunFam" id="2.30.30.40:FF:000069">
    <property type="entry name" value="MAGUK p55 subfamily member 6"/>
    <property type="match status" value="1"/>
</dbReference>
<evidence type="ECO:0000256" key="1">
    <source>
        <dbReference type="ARBA" id="ARBA00007014"/>
    </source>
</evidence>
<evidence type="ECO:0000313" key="10">
    <source>
        <dbReference type="Proteomes" id="UP001168821"/>
    </source>
</evidence>
<feature type="region of interest" description="Disordered" evidence="4">
    <location>
        <begin position="134"/>
        <end position="156"/>
    </location>
</feature>
<dbReference type="Pfam" id="PF07653">
    <property type="entry name" value="SH3_2"/>
    <property type="match status" value="1"/>
</dbReference>
<gene>
    <name evidence="9" type="ORF">Zmor_014776</name>
</gene>
<dbReference type="InterPro" id="IPR027417">
    <property type="entry name" value="P-loop_NTPase"/>
</dbReference>
<dbReference type="SMART" id="SM00326">
    <property type="entry name" value="SH3"/>
    <property type="match status" value="1"/>
</dbReference>
<dbReference type="FunFam" id="3.30.63.10:FF:000002">
    <property type="entry name" value="Guanylate kinase 1"/>
    <property type="match status" value="1"/>
</dbReference>
<dbReference type="InterPro" id="IPR008144">
    <property type="entry name" value="Guanylate_kin-like_dom"/>
</dbReference>
<dbReference type="InterPro" id="IPR020590">
    <property type="entry name" value="Guanylate_kinase_CS"/>
</dbReference>
<dbReference type="GO" id="GO:0030054">
    <property type="term" value="C:cell junction"/>
    <property type="evidence" value="ECO:0007669"/>
    <property type="project" value="UniProtKB-ARBA"/>
</dbReference>
<comment type="caution">
    <text evidence="9">The sequence shown here is derived from an EMBL/GenBank/DDBJ whole genome shotgun (WGS) entry which is preliminary data.</text>
</comment>
<dbReference type="InterPro" id="IPR036892">
    <property type="entry name" value="L27_dom_sf"/>
</dbReference>
<dbReference type="InterPro" id="IPR004172">
    <property type="entry name" value="L27_dom"/>
</dbReference>
<dbReference type="InterPro" id="IPR001478">
    <property type="entry name" value="PDZ"/>
</dbReference>
<evidence type="ECO:0000313" key="9">
    <source>
        <dbReference type="EMBL" id="KAJ3655655.1"/>
    </source>
</evidence>
<feature type="domain" description="Guanylate kinase-like" evidence="6">
    <location>
        <begin position="478"/>
        <end position="694"/>
    </location>
</feature>
<evidence type="ECO:0000259" key="5">
    <source>
        <dbReference type="PROSITE" id="PS50002"/>
    </source>
</evidence>
<evidence type="ECO:0000256" key="3">
    <source>
        <dbReference type="PROSITE-ProRule" id="PRU00192"/>
    </source>
</evidence>
<dbReference type="PROSITE" id="PS50002">
    <property type="entry name" value="SH3"/>
    <property type="match status" value="1"/>
</dbReference>
<dbReference type="Pfam" id="PF00625">
    <property type="entry name" value="Guanylate_kin"/>
    <property type="match status" value="1"/>
</dbReference>
<sequence>MYHRRNTRATTFPISPLEIKFHVEDEKTHSQKVRIFNPLEIPVKYNAYTPVMGTFAIESEGVPRIAPRSCGHVIIRLEKPETIEADSKSLFLFSMSDIHTEGAIGTKYIVGTILAPVKTVGEVTKKEITEIDPAKHVKTEDEDEKDNKQQQSLNEIEEEDCKVVQDKLEDLPVLPKPVTKESKELIKDLSARCTKSKNKEAKELLDLLSNPFLKSLIECHDEVAQISENPKPVKTDLSKLFPELNGMTGEAIRMVGVRKKDGEPLGLTVQLDDNDNLVIARILEGGMIEKQGLLHVGDVILEVNGTPVNSAEDLQTEVAKSKDSVTLKVGQPKDPETHASLVMNGTTNGVAKRLTCYMRALFQYIPEEDTLLPCKEIGLPFDRGDILQIVDQRDPNWWQAKKVGGDGRTGLVPSLELEERRKAFVAPEADFVHKISICGARISKKKKKIIYQSKSNCDFDKAELLLYEEVTRMPPFKRKTLVLIGTQGVGRRTLKNRLINSDPEKFGGVVPYTTRPQRVLEESGQSYLFTDRESMEEDIKHSKFLEYGEYNGHLYGTHLDSIRDVIKQGKMCVLDCSPMALKILHNSSEFLPYVIFIAAPGMEQLKNLYDVGKSNSNLRYSSRNLTFDRQSSIRYSSRRARTLESLASLYEEEDLKRTLEDSASMQRTYDKYVDQVIVNNDFDVTFRQIIEALDTLTTEHQWVPVNWIY</sequence>
<dbReference type="InterPro" id="IPR036028">
    <property type="entry name" value="SH3-like_dom_sf"/>
</dbReference>
<dbReference type="PROSITE" id="PS50106">
    <property type="entry name" value="PDZ"/>
    <property type="match status" value="1"/>
</dbReference>
<keyword evidence="2 3" id="KW-0728">SH3 domain</keyword>
<dbReference type="EMBL" id="JALNTZ010000004">
    <property type="protein sequence ID" value="KAJ3655655.1"/>
    <property type="molecule type" value="Genomic_DNA"/>
</dbReference>
<comment type="similarity">
    <text evidence="1">Belongs to the MAGUK family.</text>
</comment>
<evidence type="ECO:0000259" key="7">
    <source>
        <dbReference type="PROSITE" id="PS50106"/>
    </source>
</evidence>
<dbReference type="InterPro" id="IPR050716">
    <property type="entry name" value="MAGUK"/>
</dbReference>
<dbReference type="SMART" id="SM00228">
    <property type="entry name" value="PDZ"/>
    <property type="match status" value="1"/>
</dbReference>
<evidence type="ECO:0000256" key="2">
    <source>
        <dbReference type="ARBA" id="ARBA00022443"/>
    </source>
</evidence>
<reference evidence="9" key="1">
    <citation type="journal article" date="2023" name="G3 (Bethesda)">
        <title>Whole genome assemblies of Zophobas morio and Tenebrio molitor.</title>
        <authorList>
            <person name="Kaur S."/>
            <person name="Stinson S.A."/>
            <person name="diCenzo G.C."/>
        </authorList>
    </citation>
    <scope>NUCLEOTIDE SEQUENCE</scope>
    <source>
        <strain evidence="9">QUZm001</strain>
    </source>
</reference>
<keyword evidence="10" id="KW-1185">Reference proteome</keyword>
<dbReference type="InterPro" id="IPR001452">
    <property type="entry name" value="SH3_domain"/>
</dbReference>
<dbReference type="CDD" id="cd11862">
    <property type="entry name" value="SH3_MPP"/>
    <property type="match status" value="1"/>
</dbReference>
<dbReference type="PROSITE" id="PS51022">
    <property type="entry name" value="L27"/>
    <property type="match status" value="1"/>
</dbReference>
<dbReference type="InterPro" id="IPR014775">
    <property type="entry name" value="L27_C"/>
</dbReference>
<dbReference type="InterPro" id="IPR036034">
    <property type="entry name" value="PDZ_sf"/>
</dbReference>
<dbReference type="SUPFAM" id="SSF52540">
    <property type="entry name" value="P-loop containing nucleoside triphosphate hydrolases"/>
    <property type="match status" value="1"/>
</dbReference>
<protein>
    <recommendedName>
        <fullName evidence="11">MAGUK p55 subfamily member 6</fullName>
    </recommendedName>
</protein>
<dbReference type="Pfam" id="PF02828">
    <property type="entry name" value="L27"/>
    <property type="match status" value="1"/>
</dbReference>
<feature type="domain" description="SH3" evidence="5">
    <location>
        <begin position="353"/>
        <end position="422"/>
    </location>
</feature>